<dbReference type="STRING" id="178035.A0A154P215"/>
<evidence type="ECO:0000313" key="2">
    <source>
        <dbReference type="EMBL" id="KZC05911.1"/>
    </source>
</evidence>
<feature type="non-terminal residue" evidence="2">
    <location>
        <position position="1"/>
    </location>
</feature>
<gene>
    <name evidence="2" type="ORF">WN55_06085</name>
</gene>
<dbReference type="Proteomes" id="UP000076502">
    <property type="component" value="Unassembled WGS sequence"/>
</dbReference>
<sequence length="230" mass="24762">KYVVLSCMMLFTTFAEPPVQGVKPSNVLGTSDQHASFSFVRPGLTQTAFAFNGPSSHQSFSASIGNPYLAQKVFPNVANALAYRNPGLGVFPVGPITNGYASAPVAPAYVSPAPAPLPYQSPVDPTTALAYYQQLQQVQQVQQPQYQGYSAAALYQAQLAQLLALRQAQAQSQAQVHATQPQQVPEQVQLQQEEQQQEQGQPENLLGIAYSSAPSVARVKVTGNGYKFDF</sequence>
<protein>
    <submittedName>
        <fullName evidence="2">Uncharacterized protein</fullName>
    </submittedName>
</protein>
<name>A0A154P215_DUFNO</name>
<keyword evidence="1" id="KW-0732">Signal</keyword>
<feature type="chain" id="PRO_5007599185" evidence="1">
    <location>
        <begin position="22"/>
        <end position="230"/>
    </location>
</feature>
<evidence type="ECO:0000313" key="3">
    <source>
        <dbReference type="Proteomes" id="UP000076502"/>
    </source>
</evidence>
<reference evidence="2 3" key="1">
    <citation type="submission" date="2015-07" db="EMBL/GenBank/DDBJ databases">
        <title>The genome of Dufourea novaeangliae.</title>
        <authorList>
            <person name="Pan H."/>
            <person name="Kapheim K."/>
        </authorList>
    </citation>
    <scope>NUCLEOTIDE SEQUENCE [LARGE SCALE GENOMIC DNA]</scope>
    <source>
        <strain evidence="2">0120121106</strain>
        <tissue evidence="2">Whole body</tissue>
    </source>
</reference>
<evidence type="ECO:0000256" key="1">
    <source>
        <dbReference type="SAM" id="SignalP"/>
    </source>
</evidence>
<accession>A0A154P215</accession>
<dbReference type="EMBL" id="KQ434803">
    <property type="protein sequence ID" value="KZC05911.1"/>
    <property type="molecule type" value="Genomic_DNA"/>
</dbReference>
<proteinExistence type="predicted"/>
<feature type="signal peptide" evidence="1">
    <location>
        <begin position="1"/>
        <end position="21"/>
    </location>
</feature>
<keyword evidence="3" id="KW-1185">Reference proteome</keyword>
<dbReference type="AlphaFoldDB" id="A0A154P215"/>
<organism evidence="2 3">
    <name type="scientific">Dufourea novaeangliae</name>
    <name type="common">Sweat bee</name>
    <dbReference type="NCBI Taxonomy" id="178035"/>
    <lineage>
        <taxon>Eukaryota</taxon>
        <taxon>Metazoa</taxon>
        <taxon>Ecdysozoa</taxon>
        <taxon>Arthropoda</taxon>
        <taxon>Hexapoda</taxon>
        <taxon>Insecta</taxon>
        <taxon>Pterygota</taxon>
        <taxon>Neoptera</taxon>
        <taxon>Endopterygota</taxon>
        <taxon>Hymenoptera</taxon>
        <taxon>Apocrita</taxon>
        <taxon>Aculeata</taxon>
        <taxon>Apoidea</taxon>
        <taxon>Anthophila</taxon>
        <taxon>Halictidae</taxon>
        <taxon>Rophitinae</taxon>
        <taxon>Dufourea</taxon>
    </lineage>
</organism>
<dbReference type="OrthoDB" id="7698927at2759"/>